<evidence type="ECO:0000313" key="2">
    <source>
        <dbReference type="Proteomes" id="UP000823674"/>
    </source>
</evidence>
<proteinExistence type="predicted"/>
<sequence>MVLLYSLSSYEGFETEGNISRHKGDLSNCRIIRCVLWMTGGYRSEASPYMLSLRLNLRNSRFWNHNRTSR</sequence>
<keyword evidence="2" id="KW-1185">Reference proteome</keyword>
<name>A0ABQ7LA66_BRACM</name>
<protein>
    <submittedName>
        <fullName evidence="1">Uncharacterized protein</fullName>
    </submittedName>
</protein>
<dbReference type="EMBL" id="JADBGQ010000008">
    <property type="protein sequence ID" value="KAG5383453.1"/>
    <property type="molecule type" value="Genomic_DNA"/>
</dbReference>
<evidence type="ECO:0000313" key="1">
    <source>
        <dbReference type="EMBL" id="KAG5383453.1"/>
    </source>
</evidence>
<organism evidence="1 2">
    <name type="scientific">Brassica rapa subsp. trilocularis</name>
    <dbReference type="NCBI Taxonomy" id="1813537"/>
    <lineage>
        <taxon>Eukaryota</taxon>
        <taxon>Viridiplantae</taxon>
        <taxon>Streptophyta</taxon>
        <taxon>Embryophyta</taxon>
        <taxon>Tracheophyta</taxon>
        <taxon>Spermatophyta</taxon>
        <taxon>Magnoliopsida</taxon>
        <taxon>eudicotyledons</taxon>
        <taxon>Gunneridae</taxon>
        <taxon>Pentapetalae</taxon>
        <taxon>rosids</taxon>
        <taxon>malvids</taxon>
        <taxon>Brassicales</taxon>
        <taxon>Brassicaceae</taxon>
        <taxon>Brassiceae</taxon>
        <taxon>Brassica</taxon>
    </lineage>
</organism>
<accession>A0ABQ7LA66</accession>
<gene>
    <name evidence="1" type="primary">A09g504630.1_BraROA</name>
    <name evidence="1" type="ORF">IGI04_034923</name>
</gene>
<reference evidence="1 2" key="1">
    <citation type="submission" date="2021-03" db="EMBL/GenBank/DDBJ databases">
        <authorList>
            <person name="King G.J."/>
            <person name="Bancroft I."/>
            <person name="Baten A."/>
            <person name="Bloomfield J."/>
            <person name="Borpatragohain P."/>
            <person name="He Z."/>
            <person name="Irish N."/>
            <person name="Irwin J."/>
            <person name="Liu K."/>
            <person name="Mauleon R.P."/>
            <person name="Moore J."/>
            <person name="Morris R."/>
            <person name="Ostergaard L."/>
            <person name="Wang B."/>
            <person name="Wells R."/>
        </authorList>
    </citation>
    <scope>NUCLEOTIDE SEQUENCE [LARGE SCALE GENOMIC DNA]</scope>
    <source>
        <strain evidence="1">R-o-18</strain>
        <tissue evidence="1">Leaf</tissue>
    </source>
</reference>
<comment type="caution">
    <text evidence="1">The sequence shown here is derived from an EMBL/GenBank/DDBJ whole genome shotgun (WGS) entry which is preliminary data.</text>
</comment>
<dbReference type="Proteomes" id="UP000823674">
    <property type="component" value="Chromosome A09"/>
</dbReference>